<sequence length="320" mass="35630">MENGMRDKARSVLKQILTAAGYDVEDVSDPLDLSAIGDEDVFIVLCSDDPDQIDEFDRTTYNLGVDGENLVCRKLLFTLDGSVRTGNCIRWGADEFAKYAGEAARAHLLGRRLDLDLAEPEPAVPKRAETPKADRDDDTLTGPDLLHLPVQVNEKRAIGIAGVQGTVKCKFIPHWYYRYASTGERAIKDKLVSFDSEGAGIVNAINGLRAEMDMRDAAVSPVPFGSEVLQPRIQKSDAEEQLRREIVENLTQRVRFRQEKGDAIFYEEKILKPDRGSVTVDMELVYIPVWQVRGGSRIVEVNAYSGEILAMPMDEGVELL</sequence>
<name>A0A498H678_9EURY</name>
<feature type="compositionally biased region" description="Basic and acidic residues" evidence="1">
    <location>
        <begin position="124"/>
        <end position="135"/>
    </location>
</feature>
<dbReference type="RefSeq" id="WP_128692923.1">
    <property type="nucleotide sequence ID" value="NZ_LHQS01000001.1"/>
</dbReference>
<comment type="caution">
    <text evidence="2">The sequence shown here is derived from an EMBL/GenBank/DDBJ whole genome shotgun (WGS) entry which is preliminary data.</text>
</comment>
<reference evidence="2 3" key="1">
    <citation type="journal article" date="2015" name="Int. J. Syst. Evol. Microbiol.">
        <title>Methanoculleus taiwanensis sp. nov., a methanogen isolated from deep marine sediment at the deformation front area near Taiwan.</title>
        <authorList>
            <person name="Weng C.Y."/>
            <person name="Chen S.C."/>
            <person name="Lai M.C."/>
            <person name="Wu S.Y."/>
            <person name="Lin S."/>
            <person name="Yang T.F."/>
            <person name="Chen P.C."/>
        </authorList>
    </citation>
    <scope>NUCLEOTIDE SEQUENCE [LARGE SCALE GENOMIC DNA]</scope>
    <source>
        <strain evidence="2 3">CYW4</strain>
    </source>
</reference>
<gene>
    <name evidence="2" type="ORF">ABH15_03260</name>
</gene>
<dbReference type="AlphaFoldDB" id="A0A498H678"/>
<organism evidence="2 3">
    <name type="scientific">Methanoculleus taiwanensis</name>
    <dbReference type="NCBI Taxonomy" id="1550565"/>
    <lineage>
        <taxon>Archaea</taxon>
        <taxon>Methanobacteriati</taxon>
        <taxon>Methanobacteriota</taxon>
        <taxon>Stenosarchaea group</taxon>
        <taxon>Methanomicrobia</taxon>
        <taxon>Methanomicrobiales</taxon>
        <taxon>Methanomicrobiaceae</taxon>
        <taxon>Methanoculleus</taxon>
    </lineage>
</organism>
<feature type="region of interest" description="Disordered" evidence="1">
    <location>
        <begin position="120"/>
        <end position="144"/>
    </location>
</feature>
<protein>
    <submittedName>
        <fullName evidence="2">Uncharacterized protein</fullName>
    </submittedName>
</protein>
<keyword evidence="3" id="KW-1185">Reference proteome</keyword>
<dbReference type="Proteomes" id="UP000290932">
    <property type="component" value="Unassembled WGS sequence"/>
</dbReference>
<evidence type="ECO:0000313" key="3">
    <source>
        <dbReference type="Proteomes" id="UP000290932"/>
    </source>
</evidence>
<evidence type="ECO:0000256" key="1">
    <source>
        <dbReference type="SAM" id="MobiDB-lite"/>
    </source>
</evidence>
<dbReference type="EMBL" id="LHQS01000001">
    <property type="protein sequence ID" value="RXE57154.1"/>
    <property type="molecule type" value="Genomic_DNA"/>
</dbReference>
<dbReference type="OrthoDB" id="147087at2157"/>
<proteinExistence type="predicted"/>
<accession>A0A498H678</accession>
<evidence type="ECO:0000313" key="2">
    <source>
        <dbReference type="EMBL" id="RXE57154.1"/>
    </source>
</evidence>